<organism evidence="2">
    <name type="scientific">bioreactor metagenome</name>
    <dbReference type="NCBI Taxonomy" id="1076179"/>
    <lineage>
        <taxon>unclassified sequences</taxon>
        <taxon>metagenomes</taxon>
        <taxon>ecological metagenomes</taxon>
    </lineage>
</organism>
<sequence length="58" mass="6665">MYIEIQREKCIHCGACMQYCPEHAIITVEGRAMICQELCTKCGNCMKACYMLAIEKKE</sequence>
<feature type="domain" description="4Fe-4S ferredoxin-type" evidence="1">
    <location>
        <begin position="31"/>
        <end position="58"/>
    </location>
</feature>
<dbReference type="Gene3D" id="3.30.70.20">
    <property type="match status" value="1"/>
</dbReference>
<name>A0A644VY97_9ZZZZ</name>
<dbReference type="Pfam" id="PF00037">
    <property type="entry name" value="Fer4"/>
    <property type="match status" value="2"/>
</dbReference>
<evidence type="ECO:0000313" key="2">
    <source>
        <dbReference type="EMBL" id="MPL96391.1"/>
    </source>
</evidence>
<comment type="caution">
    <text evidence="2">The sequence shown here is derived from an EMBL/GenBank/DDBJ whole genome shotgun (WGS) entry which is preliminary data.</text>
</comment>
<dbReference type="InterPro" id="IPR017900">
    <property type="entry name" value="4Fe4S_Fe_S_CS"/>
</dbReference>
<reference evidence="2" key="1">
    <citation type="submission" date="2019-08" db="EMBL/GenBank/DDBJ databases">
        <authorList>
            <person name="Kucharzyk K."/>
            <person name="Murdoch R.W."/>
            <person name="Higgins S."/>
            <person name="Loffler F."/>
        </authorList>
    </citation>
    <scope>NUCLEOTIDE SEQUENCE</scope>
</reference>
<feature type="domain" description="4Fe-4S ferredoxin-type" evidence="1">
    <location>
        <begin position="1"/>
        <end position="30"/>
    </location>
</feature>
<accession>A0A644VY97</accession>
<dbReference type="EMBL" id="VSSQ01000507">
    <property type="protein sequence ID" value="MPL96391.1"/>
    <property type="molecule type" value="Genomic_DNA"/>
</dbReference>
<evidence type="ECO:0000259" key="1">
    <source>
        <dbReference type="PROSITE" id="PS51379"/>
    </source>
</evidence>
<dbReference type="AlphaFoldDB" id="A0A644VY97"/>
<dbReference type="PROSITE" id="PS51379">
    <property type="entry name" value="4FE4S_FER_2"/>
    <property type="match status" value="2"/>
</dbReference>
<proteinExistence type="predicted"/>
<dbReference type="InterPro" id="IPR017896">
    <property type="entry name" value="4Fe4S_Fe-S-bd"/>
</dbReference>
<dbReference type="SUPFAM" id="SSF54862">
    <property type="entry name" value="4Fe-4S ferredoxins"/>
    <property type="match status" value="1"/>
</dbReference>
<protein>
    <recommendedName>
        <fullName evidence="1">4Fe-4S ferredoxin-type domain-containing protein</fullName>
    </recommendedName>
</protein>
<gene>
    <name evidence="2" type="ORF">SDC9_42569</name>
</gene>
<dbReference type="PROSITE" id="PS00198">
    <property type="entry name" value="4FE4S_FER_1"/>
    <property type="match status" value="1"/>
</dbReference>